<dbReference type="EMBL" id="AQPF01000003">
    <property type="protein sequence ID" value="KAF0807735.1"/>
    <property type="molecule type" value="Genomic_DNA"/>
</dbReference>
<feature type="compositionally biased region" description="Acidic residues" evidence="1">
    <location>
        <begin position="48"/>
        <end position="62"/>
    </location>
</feature>
<dbReference type="PANTHER" id="PTHR46211:SF14">
    <property type="entry name" value="GLYCEROPHOSPHODIESTER PHOSPHODIESTERASE"/>
    <property type="match status" value="1"/>
</dbReference>
<comment type="caution">
    <text evidence="4">The sequence shown here is derived from an EMBL/GenBank/DDBJ whole genome shotgun (WGS) entry which is preliminary data.</text>
</comment>
<dbReference type="InterPro" id="IPR010496">
    <property type="entry name" value="AL/BT2_dom"/>
</dbReference>
<feature type="chain" id="PRO_5047208179" evidence="2">
    <location>
        <begin position="27"/>
        <end position="804"/>
    </location>
</feature>
<dbReference type="SUPFAM" id="SSF51695">
    <property type="entry name" value="PLC-like phosphodiesterases"/>
    <property type="match status" value="1"/>
</dbReference>
<keyword evidence="5" id="KW-1185">Reference proteome</keyword>
<feature type="signal peptide" evidence="2">
    <location>
        <begin position="1"/>
        <end position="26"/>
    </location>
</feature>
<dbReference type="Pfam" id="PF06439">
    <property type="entry name" value="3keto-disac_hyd"/>
    <property type="match status" value="1"/>
</dbReference>
<dbReference type="Proteomes" id="UP000771797">
    <property type="component" value="Unassembled WGS sequence"/>
</dbReference>
<evidence type="ECO:0000259" key="3">
    <source>
        <dbReference type="PROSITE" id="PS51704"/>
    </source>
</evidence>
<evidence type="ECO:0000256" key="1">
    <source>
        <dbReference type="SAM" id="MobiDB-lite"/>
    </source>
</evidence>
<feature type="region of interest" description="Disordered" evidence="1">
    <location>
        <begin position="24"/>
        <end position="66"/>
    </location>
</feature>
<name>A0ABQ6YCA5_9GAMM</name>
<evidence type="ECO:0000313" key="4">
    <source>
        <dbReference type="EMBL" id="KAF0807735.1"/>
    </source>
</evidence>
<dbReference type="RefSeq" id="WP_159659966.1">
    <property type="nucleotide sequence ID" value="NZ_AQPF01000003.1"/>
</dbReference>
<evidence type="ECO:0000256" key="2">
    <source>
        <dbReference type="SAM" id="SignalP"/>
    </source>
</evidence>
<proteinExistence type="predicted"/>
<dbReference type="Gene3D" id="2.60.120.560">
    <property type="entry name" value="Exo-inulinase, domain 1"/>
    <property type="match status" value="1"/>
</dbReference>
<dbReference type="InterPro" id="IPR017946">
    <property type="entry name" value="PLC-like_Pdiesterase_TIM-brl"/>
</dbReference>
<dbReference type="InterPro" id="IPR030395">
    <property type="entry name" value="GP_PDE_dom"/>
</dbReference>
<sequence length="804" mass="86835">MSQRIWRLTLLCLSLFIAACNSSSNHDDPAPDPETPPTEPGNPGEPGEPGEPEEPGEPGEPEPEPRVLLDETFEGDTLPEGWAQYNGVENAVYVQDGSLFVDGRGDNYTATAVTLPAELGVTGDYRIDAEFTIASANTASRWVGFIYRAGQSLEPYYQMAIRQDATASNGTELAFRSGGWTILEKGPYSEAIDAEKSYNATIIVQGGRVQQFINGELLENGELDSQYSQGGLALQAAGTLFRVDRITVTEQLEALPNLPTVFTVNEPETGVAMAPTLVRTADADTDLSGLQASNVLFTLDKNLNLLDDSDQVITTLADYLGQDTVTAIPTLRIREADTINALSTLVSERNLMDLTVLSDDAELLAAAREAMPMVRAALDLSGASLGNTRQDLLGVVHATNRAGAKIALLPSNLITADNVAYLQRMLITVWAGSTNTSATRAAELLTTGVNGIVSADTALYVDLLGRFPEHTLLRKPLVVGHRGVPSLYPENTLEGAQHAWELGADAIENDIYLTADNHVVIMHDGTVDRTTDGTGNVEDMTLEQLKALNIEHDSLTGLKVPTLNEFFEAFKGKPVMHFVEIKSGKPEIVDHLKTAIDEYGVADQVVVISFSDSQLLRMREIMPEVTVGYLNSLGADSDLRKSLRRILSATQTLSSTFNPSYGGLNNTLMEAAKHRGTTFWPWTFRDQTIAETFYAAGTHGLTTDYAQWFSAYPVNVASDNTQIIVNAGETASAPITLTLQDGRQQAAQSDQMLVVDSTIDYTSANGQVVFNGTGHATVLVGHVESLGDGREYRIYSSPVSVSVH</sequence>
<gene>
    <name evidence="4" type="ORF">A6D6_00732</name>
</gene>
<evidence type="ECO:0000313" key="5">
    <source>
        <dbReference type="Proteomes" id="UP000771797"/>
    </source>
</evidence>
<dbReference type="PROSITE" id="PS51704">
    <property type="entry name" value="GP_PDE"/>
    <property type="match status" value="1"/>
</dbReference>
<organism evidence="4 5">
    <name type="scientific">Alcanivorax xiamenensis</name>
    <dbReference type="NCBI Taxonomy" id="1177156"/>
    <lineage>
        <taxon>Bacteria</taxon>
        <taxon>Pseudomonadati</taxon>
        <taxon>Pseudomonadota</taxon>
        <taxon>Gammaproteobacteria</taxon>
        <taxon>Oceanospirillales</taxon>
        <taxon>Alcanivoracaceae</taxon>
        <taxon>Alcanivorax</taxon>
    </lineage>
</organism>
<dbReference type="PANTHER" id="PTHR46211">
    <property type="entry name" value="GLYCEROPHOSPHORYL DIESTER PHOSPHODIESTERASE"/>
    <property type="match status" value="1"/>
</dbReference>
<reference evidence="4 5" key="1">
    <citation type="submission" date="2012-09" db="EMBL/GenBank/DDBJ databases">
        <title>Genome Sequence of alkane-degrading Bacterium Alcanivorax sp. 6-D-6.</title>
        <authorList>
            <person name="Lai Q."/>
            <person name="Shao Z."/>
        </authorList>
    </citation>
    <scope>NUCLEOTIDE SEQUENCE [LARGE SCALE GENOMIC DNA]</scope>
    <source>
        <strain evidence="4 5">6-D-6</strain>
    </source>
</reference>
<dbReference type="Pfam" id="PF03009">
    <property type="entry name" value="GDPD"/>
    <property type="match status" value="1"/>
</dbReference>
<accession>A0ABQ6YCA5</accession>
<dbReference type="Gene3D" id="3.20.20.190">
    <property type="entry name" value="Phosphatidylinositol (PI) phosphodiesterase"/>
    <property type="match status" value="2"/>
</dbReference>
<feature type="domain" description="GP-PDE" evidence="3">
    <location>
        <begin position="476"/>
        <end position="713"/>
    </location>
</feature>
<keyword evidence="2" id="KW-0732">Signal</keyword>
<dbReference type="PROSITE" id="PS51257">
    <property type="entry name" value="PROKAR_LIPOPROTEIN"/>
    <property type="match status" value="1"/>
</dbReference>
<protein>
    <submittedName>
        <fullName evidence="4">Glycerophosphoryl diester phosphodiesterase</fullName>
    </submittedName>
</protein>